<evidence type="ECO:0000256" key="2">
    <source>
        <dbReference type="SAM" id="SignalP"/>
    </source>
</evidence>
<proteinExistence type="predicted"/>
<feature type="region of interest" description="Disordered" evidence="1">
    <location>
        <begin position="215"/>
        <end position="238"/>
    </location>
</feature>
<feature type="chain" id="PRO_5034183251" evidence="2">
    <location>
        <begin position="20"/>
        <end position="265"/>
    </location>
</feature>
<dbReference type="EMBL" id="WNWQ01001282">
    <property type="protein sequence ID" value="KAE9961822.1"/>
    <property type="molecule type" value="Genomic_DNA"/>
</dbReference>
<dbReference type="Proteomes" id="UP000433883">
    <property type="component" value="Unassembled WGS sequence"/>
</dbReference>
<accession>A0A8H3U252</accession>
<name>A0A8H3U252_VENIN</name>
<protein>
    <submittedName>
        <fullName evidence="3">Uncharacterized protein</fullName>
    </submittedName>
</protein>
<sequence>MKQSMQAILVALLPVFVAAGPGINPNPKANFDPTTSRGTFGPFVPAQRAAASATGGPTGPIDERTKQAMQLAMSNWQTDTGIVSAFQNAGPNSMSAQEFKGIADGAFKAEVDELSHKAVLDKVIGKDPRVSIANLTLTNGAFQSVVDNLQIMSKQGTTRINLIDTINQVRCVQILPSIDTYMLVAAEYIGQNVQQRRAVRPNACEDILAAASGNGTAFPNVPGTPNGSPPGRGDGQISGVPDACMSGVGSGMSINPPPITLTVIH</sequence>
<organism evidence="3 4">
    <name type="scientific">Venturia inaequalis</name>
    <name type="common">Apple scab fungus</name>
    <dbReference type="NCBI Taxonomy" id="5025"/>
    <lineage>
        <taxon>Eukaryota</taxon>
        <taxon>Fungi</taxon>
        <taxon>Dikarya</taxon>
        <taxon>Ascomycota</taxon>
        <taxon>Pezizomycotina</taxon>
        <taxon>Dothideomycetes</taxon>
        <taxon>Pleosporomycetidae</taxon>
        <taxon>Venturiales</taxon>
        <taxon>Venturiaceae</taxon>
        <taxon>Venturia</taxon>
    </lineage>
</organism>
<reference evidence="3 4" key="1">
    <citation type="submission" date="2019-11" db="EMBL/GenBank/DDBJ databases">
        <title>Venturia inaequalis Genome Resource.</title>
        <authorList>
            <person name="Lichtner F.J."/>
        </authorList>
    </citation>
    <scope>NUCLEOTIDE SEQUENCE [LARGE SCALE GENOMIC DNA]</scope>
    <source>
        <strain evidence="3">Bline_iso_100314</strain>
    </source>
</reference>
<evidence type="ECO:0000313" key="4">
    <source>
        <dbReference type="Proteomes" id="UP000433883"/>
    </source>
</evidence>
<dbReference type="AlphaFoldDB" id="A0A8H3U252"/>
<evidence type="ECO:0000313" key="3">
    <source>
        <dbReference type="EMBL" id="KAE9961822.1"/>
    </source>
</evidence>
<comment type="caution">
    <text evidence="3">The sequence shown here is derived from an EMBL/GenBank/DDBJ whole genome shotgun (WGS) entry which is preliminary data.</text>
</comment>
<feature type="signal peptide" evidence="2">
    <location>
        <begin position="1"/>
        <end position="19"/>
    </location>
</feature>
<gene>
    <name evidence="3" type="ORF">BLS_001297</name>
</gene>
<keyword evidence="2" id="KW-0732">Signal</keyword>
<evidence type="ECO:0000256" key="1">
    <source>
        <dbReference type="SAM" id="MobiDB-lite"/>
    </source>
</evidence>